<evidence type="ECO:0000313" key="2">
    <source>
        <dbReference type="EMBL" id="GFS31989.1"/>
    </source>
</evidence>
<feature type="region of interest" description="Disordered" evidence="1">
    <location>
        <begin position="145"/>
        <end position="184"/>
    </location>
</feature>
<evidence type="ECO:0000256" key="1">
    <source>
        <dbReference type="SAM" id="MobiDB-lite"/>
    </source>
</evidence>
<protein>
    <submittedName>
        <fullName evidence="2">Uncharacterized protein</fullName>
    </submittedName>
</protein>
<sequence length="525" mass="58790">MQVAGGLSCKRVQKKVGLCSKLLTRNSIQRASTARNGPGTQATVKSNGVFEVRQSPDLSQKVEKLTQTLENIFCTGSSSTTRPTIGEVCALCLSPAHPMTDCHLAPHYPEFVQEHVNAAQGYSRPVNDPFSNTYNPGWRKQPDQGNFAQGPKPNFPIGQMPLAYRPNIPPGYQQPPPPPPQRNTDFKEKVLQALQSFEVTNQTTSQLLSSHTQSIAKLETQMGQLANVLSRRDEGKLPSQSVANPKGQYEVHDIHGHEQAKAIMTLRAGREIDTRSEEEKKDKKEEEKSSNNSKVVVSESPSPKGDVSLPPTCAKELPTAPRVLRAPFPACLTSPSSFDKKASQYPPIEEADCCAITMMMDELVEEALPYILTEDPLEACLTHFGFDEYDVDHSIEDINTLLGETTPFIDRHPWMEAPFFMPEDDLFPLRLHHALIWAFNLDEYMLNPIFQDGYWIPPEEHILNILNNTSGLSYCPPHDISVVLSLPYFIVYDYYFSYIEDNVVQVGGWGDIFEENHHPGNMHSR</sequence>
<keyword evidence="3" id="KW-1185">Reference proteome</keyword>
<comment type="caution">
    <text evidence="2">The sequence shown here is derived from an EMBL/GenBank/DDBJ whole genome shotgun (WGS) entry which is preliminary data.</text>
</comment>
<gene>
    <name evidence="2" type="ORF">Acr_00g0020250</name>
</gene>
<accession>A0A7J0DDR7</accession>
<organism evidence="2 3">
    <name type="scientific">Actinidia rufa</name>
    <dbReference type="NCBI Taxonomy" id="165716"/>
    <lineage>
        <taxon>Eukaryota</taxon>
        <taxon>Viridiplantae</taxon>
        <taxon>Streptophyta</taxon>
        <taxon>Embryophyta</taxon>
        <taxon>Tracheophyta</taxon>
        <taxon>Spermatophyta</taxon>
        <taxon>Magnoliopsida</taxon>
        <taxon>eudicotyledons</taxon>
        <taxon>Gunneridae</taxon>
        <taxon>Pentapetalae</taxon>
        <taxon>asterids</taxon>
        <taxon>Ericales</taxon>
        <taxon>Actinidiaceae</taxon>
        <taxon>Actinidia</taxon>
    </lineage>
</organism>
<name>A0A7J0DDR7_9ERIC</name>
<dbReference type="EMBL" id="BJWL01000155">
    <property type="protein sequence ID" value="GFS31989.1"/>
    <property type="molecule type" value="Genomic_DNA"/>
</dbReference>
<feature type="compositionally biased region" description="Pro residues" evidence="1">
    <location>
        <begin position="167"/>
        <end position="181"/>
    </location>
</feature>
<feature type="compositionally biased region" description="Low complexity" evidence="1">
    <location>
        <begin position="290"/>
        <end position="304"/>
    </location>
</feature>
<dbReference type="Proteomes" id="UP000585474">
    <property type="component" value="Unassembled WGS sequence"/>
</dbReference>
<proteinExistence type="predicted"/>
<feature type="compositionally biased region" description="Basic and acidic residues" evidence="1">
    <location>
        <begin position="268"/>
        <end position="289"/>
    </location>
</feature>
<dbReference type="AlphaFoldDB" id="A0A7J0DDR7"/>
<reference evidence="3" key="1">
    <citation type="submission" date="2019-07" db="EMBL/GenBank/DDBJ databases">
        <title>De Novo Assembly of kiwifruit Actinidia rufa.</title>
        <authorList>
            <person name="Sugita-Konishi S."/>
            <person name="Sato K."/>
            <person name="Mori E."/>
            <person name="Abe Y."/>
            <person name="Kisaki G."/>
            <person name="Hamano K."/>
            <person name="Suezawa K."/>
            <person name="Otani M."/>
            <person name="Fukuda T."/>
            <person name="Manabe T."/>
            <person name="Gomi K."/>
            <person name="Tabuchi M."/>
            <person name="Akimitsu K."/>
            <person name="Kataoka I."/>
        </authorList>
    </citation>
    <scope>NUCLEOTIDE SEQUENCE [LARGE SCALE GENOMIC DNA]</scope>
    <source>
        <strain evidence="3">cv. Fuchu</strain>
    </source>
</reference>
<evidence type="ECO:0000313" key="3">
    <source>
        <dbReference type="Proteomes" id="UP000585474"/>
    </source>
</evidence>
<feature type="region of interest" description="Disordered" evidence="1">
    <location>
        <begin position="266"/>
        <end position="312"/>
    </location>
</feature>